<comment type="similarity">
    <text evidence="6">Belongs to the purine/pyrimidine phosphoribosyltransferase family. PyrE subfamily.</text>
</comment>
<accession>A0A0U9H863</accession>
<feature type="domain" description="Phosphoribosyltransferase" evidence="7">
    <location>
        <begin position="45"/>
        <end position="171"/>
    </location>
</feature>
<dbReference type="RefSeq" id="WP_058950695.1">
    <property type="nucleotide sequence ID" value="NZ_BBXV01000032.1"/>
</dbReference>
<gene>
    <name evidence="6" type="primary">pyrE</name>
    <name evidence="8" type="ORF">OPHB3_2818</name>
</gene>
<sequence length="204" mass="22709">MVLSYELARDLLDIKAVQVNPADYFTWTSGIKSPIYCDNRLTMSHPQIRRKITKAFMEMIDRMPVKPDVIAGCATAGIPHAAWLADKMDLPMVYVRSKPKGHGKGNQIEGACTNGAKVLVIEDLISTGGSSLETARVLQEQGAEVLGVHAIFTYGLNKSAQLFEKENICLETITGYDELLDVMEADNRLTKSEHEQLINWRNDL</sequence>
<dbReference type="Proteomes" id="UP000052946">
    <property type="component" value="Unassembled WGS sequence"/>
</dbReference>
<reference evidence="9" key="1">
    <citation type="submission" date="2015-07" db="EMBL/GenBank/DDBJ databases">
        <title>Draft Genome Sequence of Oceanobacillus picturae Heshi-B3 that Was Isolated from Fermented Rice Bran with Aging Salted Mackerel, Which Was Named Heshiko as Traditional Fermented Seafood in Japan.</title>
        <authorList>
            <person name="Akuzawa S."/>
            <person name="Nakagawa J."/>
            <person name="Kanekatsu T."/>
            <person name="Kanesaki Y."/>
            <person name="Suzuki T."/>
        </authorList>
    </citation>
    <scope>NUCLEOTIDE SEQUENCE [LARGE SCALE GENOMIC DNA]</scope>
    <source>
        <strain evidence="9">Heshi-B3</strain>
    </source>
</reference>
<evidence type="ECO:0000256" key="3">
    <source>
        <dbReference type="ARBA" id="ARBA00022676"/>
    </source>
</evidence>
<feature type="binding site" evidence="6">
    <location>
        <position position="102"/>
    </location>
    <ligand>
        <name>5-phospho-alpha-D-ribose 1-diphosphate</name>
        <dbReference type="ChEBI" id="CHEBI:58017"/>
        <note>ligand shared between dimeric partners</note>
    </ligand>
</feature>
<dbReference type="InterPro" id="IPR000836">
    <property type="entry name" value="PRTase_dom"/>
</dbReference>
<reference evidence="8 9" key="2">
    <citation type="journal article" date="2016" name="Genome Announc.">
        <title>Draft Genome Sequence of Oceanobacillus picturae Heshi-B3, Isolated from Fermented Rice Bran in a Traditional Japanese Seafood Dish.</title>
        <authorList>
            <person name="Akuzawa S."/>
            <person name="Nagaoka J."/>
            <person name="Kanekatsu M."/>
            <person name="Kanesaki Y."/>
            <person name="Suzuki T."/>
        </authorList>
    </citation>
    <scope>NUCLEOTIDE SEQUENCE [LARGE SCALE GENOMIC DNA]</scope>
    <source>
        <strain evidence="8 9">Heshi-B3</strain>
    </source>
</reference>
<dbReference type="NCBIfam" id="TIGR00336">
    <property type="entry name" value="pyrE"/>
    <property type="match status" value="1"/>
</dbReference>
<dbReference type="AlphaFoldDB" id="A0A0U9H863"/>
<dbReference type="HAMAP" id="MF_01208">
    <property type="entry name" value="PyrE"/>
    <property type="match status" value="1"/>
</dbReference>
<evidence type="ECO:0000256" key="6">
    <source>
        <dbReference type="HAMAP-Rule" id="MF_01208"/>
    </source>
</evidence>
<dbReference type="SUPFAM" id="SSF53271">
    <property type="entry name" value="PRTase-like"/>
    <property type="match status" value="1"/>
</dbReference>
<dbReference type="InterPro" id="IPR004467">
    <property type="entry name" value="Or_phspho_trans_dom"/>
</dbReference>
<keyword evidence="4 6" id="KW-0808">Transferase</keyword>
<comment type="subunit">
    <text evidence="6">Homodimer.</text>
</comment>
<dbReference type="CDD" id="cd06223">
    <property type="entry name" value="PRTases_typeI"/>
    <property type="match status" value="1"/>
</dbReference>
<feature type="binding site" description="in other chain" evidence="6">
    <location>
        <begin position="122"/>
        <end position="130"/>
    </location>
    <ligand>
        <name>5-phospho-alpha-D-ribose 1-diphosphate</name>
        <dbReference type="ChEBI" id="CHEBI:58017"/>
        <note>ligand shared between dimeric partners</note>
    </ligand>
</feature>
<comment type="catalytic activity">
    <reaction evidence="6">
        <text>orotidine 5'-phosphate + diphosphate = orotate + 5-phospho-alpha-D-ribose 1-diphosphate</text>
        <dbReference type="Rhea" id="RHEA:10380"/>
        <dbReference type="ChEBI" id="CHEBI:30839"/>
        <dbReference type="ChEBI" id="CHEBI:33019"/>
        <dbReference type="ChEBI" id="CHEBI:57538"/>
        <dbReference type="ChEBI" id="CHEBI:58017"/>
        <dbReference type="EC" id="2.4.2.10"/>
    </reaction>
</comment>
<feature type="binding site" evidence="6">
    <location>
        <position position="96"/>
    </location>
    <ligand>
        <name>5-phospho-alpha-D-ribose 1-diphosphate</name>
        <dbReference type="ChEBI" id="CHEBI:58017"/>
        <note>ligand shared between dimeric partners</note>
    </ligand>
</feature>
<dbReference type="PANTHER" id="PTHR19278:SF9">
    <property type="entry name" value="URIDINE 5'-MONOPHOSPHATE SYNTHASE"/>
    <property type="match status" value="1"/>
</dbReference>
<dbReference type="Gene3D" id="3.40.50.2020">
    <property type="match status" value="1"/>
</dbReference>
<comment type="function">
    <text evidence="6">Catalyzes the transfer of a ribosyl phosphate group from 5-phosphoribose 1-diphosphate to orotate, leading to the formation of orotidine monophosphate (OMP).</text>
</comment>
<evidence type="ECO:0000313" key="9">
    <source>
        <dbReference type="Proteomes" id="UP000052946"/>
    </source>
</evidence>
<name>A0A0U9H863_9BACI</name>
<evidence type="ECO:0000256" key="1">
    <source>
        <dbReference type="ARBA" id="ARBA00004889"/>
    </source>
</evidence>
<dbReference type="Pfam" id="PF00156">
    <property type="entry name" value="Pribosyltran"/>
    <property type="match status" value="1"/>
</dbReference>
<keyword evidence="3 6" id="KW-0328">Glycosyltransferase</keyword>
<dbReference type="InterPro" id="IPR023031">
    <property type="entry name" value="OPRT"/>
</dbReference>
<evidence type="ECO:0000259" key="7">
    <source>
        <dbReference type="Pfam" id="PF00156"/>
    </source>
</evidence>
<evidence type="ECO:0000256" key="4">
    <source>
        <dbReference type="ARBA" id="ARBA00022679"/>
    </source>
</evidence>
<dbReference type="InterPro" id="IPR029057">
    <property type="entry name" value="PRTase-like"/>
</dbReference>
<organism evidence="8 9">
    <name type="scientific">Oceanobacillus picturae</name>
    <dbReference type="NCBI Taxonomy" id="171693"/>
    <lineage>
        <taxon>Bacteria</taxon>
        <taxon>Bacillati</taxon>
        <taxon>Bacillota</taxon>
        <taxon>Bacilli</taxon>
        <taxon>Bacillales</taxon>
        <taxon>Bacillaceae</taxon>
        <taxon>Oceanobacillus</taxon>
    </lineage>
</organism>
<dbReference type="GO" id="GO:0004588">
    <property type="term" value="F:orotate phosphoribosyltransferase activity"/>
    <property type="evidence" value="ECO:0007669"/>
    <property type="project" value="UniProtKB-UniRule"/>
</dbReference>
<evidence type="ECO:0000313" key="8">
    <source>
        <dbReference type="EMBL" id="GAQ18862.1"/>
    </source>
</evidence>
<protein>
    <recommendedName>
        <fullName evidence="2 6">Orotate phosphoribosyltransferase</fullName>
        <shortName evidence="6">OPRT</shortName>
        <shortName evidence="6">OPRTase</shortName>
        <ecNumber evidence="2 6">2.4.2.10</ecNumber>
    </recommendedName>
</protein>
<dbReference type="GO" id="GO:0000287">
    <property type="term" value="F:magnesium ion binding"/>
    <property type="evidence" value="ECO:0007669"/>
    <property type="project" value="UniProtKB-UniRule"/>
</dbReference>
<dbReference type="EMBL" id="BBXV01000032">
    <property type="protein sequence ID" value="GAQ18862.1"/>
    <property type="molecule type" value="Genomic_DNA"/>
</dbReference>
<evidence type="ECO:0000256" key="2">
    <source>
        <dbReference type="ARBA" id="ARBA00011971"/>
    </source>
</evidence>
<dbReference type="UniPathway" id="UPA00070">
    <property type="reaction ID" value="UER00119"/>
</dbReference>
<dbReference type="EC" id="2.4.2.10" evidence="2 6"/>
<keyword evidence="6" id="KW-0460">Magnesium</keyword>
<comment type="caution">
    <text evidence="8">The sequence shown here is derived from an EMBL/GenBank/DDBJ whole genome shotgun (WGS) entry which is preliminary data.</text>
</comment>
<comment type="caution">
    <text evidence="6">Lacks conserved residue(s) required for the propagation of feature annotation.</text>
</comment>
<comment type="pathway">
    <text evidence="1 6">Pyrimidine metabolism; UMP biosynthesis via de novo pathway; UMP from orotate: step 1/2.</text>
</comment>
<evidence type="ECO:0000256" key="5">
    <source>
        <dbReference type="ARBA" id="ARBA00022975"/>
    </source>
</evidence>
<proteinExistence type="inferred from homology"/>
<feature type="binding site" evidence="6">
    <location>
        <position position="126"/>
    </location>
    <ligand>
        <name>orotate</name>
        <dbReference type="ChEBI" id="CHEBI:30839"/>
    </ligand>
</feature>
<keyword evidence="5 6" id="KW-0665">Pyrimidine biosynthesis</keyword>
<feature type="binding site" evidence="6">
    <location>
        <position position="100"/>
    </location>
    <ligand>
        <name>5-phospho-alpha-D-ribose 1-diphosphate</name>
        <dbReference type="ChEBI" id="CHEBI:58017"/>
        <note>ligand shared between dimeric partners</note>
    </ligand>
</feature>
<dbReference type="OrthoDB" id="9802134at2"/>
<dbReference type="PANTHER" id="PTHR19278">
    <property type="entry name" value="OROTATE PHOSPHORIBOSYLTRANSFERASE"/>
    <property type="match status" value="1"/>
</dbReference>
<comment type="cofactor">
    <cofactor evidence="6">
        <name>Mg(2+)</name>
        <dbReference type="ChEBI" id="CHEBI:18420"/>
    </cofactor>
</comment>
<dbReference type="GO" id="GO:0019856">
    <property type="term" value="P:pyrimidine nucleobase biosynthetic process"/>
    <property type="evidence" value="ECO:0007669"/>
    <property type="project" value="TreeGrafter"/>
</dbReference>
<dbReference type="GO" id="GO:0044205">
    <property type="term" value="P:'de novo' UMP biosynthetic process"/>
    <property type="evidence" value="ECO:0007669"/>
    <property type="project" value="UniProtKB-UniRule"/>
</dbReference>